<dbReference type="InterPro" id="IPR035979">
    <property type="entry name" value="RBD_domain_sf"/>
</dbReference>
<dbReference type="GO" id="GO:0003723">
    <property type="term" value="F:RNA binding"/>
    <property type="evidence" value="ECO:0007669"/>
    <property type="project" value="UniProtKB-KW"/>
</dbReference>
<dbReference type="GO" id="GO:0034462">
    <property type="term" value="P:small-subunit processome assembly"/>
    <property type="evidence" value="ECO:0007669"/>
    <property type="project" value="TreeGrafter"/>
</dbReference>
<dbReference type="PANTHER" id="PTHR12311:SF7">
    <property type="entry name" value="ACTIVATOR OF BASAL TRANSCRIPTION 1"/>
    <property type="match status" value="1"/>
</dbReference>
<dbReference type="GO" id="GO:0000447">
    <property type="term" value="P:endonucleolytic cleavage in ITS1 to separate SSU-rRNA from 5.8S rRNA and LSU-rRNA from tricistronic rRNA transcript (SSU-rRNA, 5.8S rRNA, LSU-rRNA)"/>
    <property type="evidence" value="ECO:0007669"/>
    <property type="project" value="TreeGrafter"/>
</dbReference>
<gene>
    <name evidence="9" type="ORF">AC631_01995</name>
</gene>
<proteinExistence type="inferred from homology"/>
<feature type="compositionally biased region" description="Acidic residues" evidence="8">
    <location>
        <begin position="84"/>
        <end position="99"/>
    </location>
</feature>
<feature type="region of interest" description="Disordered" evidence="8">
    <location>
        <begin position="79"/>
        <end position="99"/>
    </location>
</feature>
<evidence type="ECO:0000256" key="1">
    <source>
        <dbReference type="ARBA" id="ARBA00004604"/>
    </source>
</evidence>
<evidence type="ECO:0000256" key="2">
    <source>
        <dbReference type="ARBA" id="ARBA00005819"/>
    </source>
</evidence>
<evidence type="ECO:0000256" key="4">
    <source>
        <dbReference type="ARBA" id="ARBA00021800"/>
    </source>
</evidence>
<evidence type="ECO:0000313" key="10">
    <source>
        <dbReference type="Proteomes" id="UP000054251"/>
    </source>
</evidence>
<comment type="caution">
    <text evidence="9">The sequence shown here is derived from an EMBL/GenBank/DDBJ whole genome shotgun (WGS) entry which is preliminary data.</text>
</comment>
<dbReference type="PANTHER" id="PTHR12311">
    <property type="entry name" value="ACTIVATOR OF BASAL TRANSCRIPTION 1"/>
    <property type="match status" value="1"/>
</dbReference>
<dbReference type="CDD" id="cd12263">
    <property type="entry name" value="RRM_ABT1_like"/>
    <property type="match status" value="1"/>
</dbReference>
<sequence>MGPNKKGAKKDIIGSSFGIKDLDSNSGDDLSDTEHSKITNSKSRVIQNESDLDDFDDDEDEEEEGKVFNVLKKASHVDNFKNEESEDEEDFNDEEEEELSANADILDEDELLGSGKMTKNISLEKLTPEQLAKEQKKIKKTGVCYLSKIPPYMKPAKLRSVLSRFGKIDRLFLKPEDNTTYAKRVKYGGNKKKNYTAGWVEFINKKDAKLCAATLNGNKLGGKKTSYYYDDIINIKYLSGFKWFDLTQQIAKENEIRQAKLSMELSQQQKLNKSFINNVERSKMINNMQNKRKARQAELGADNTNNEESDIRRNLKQRKLASTRADADDELKYKSKPNEKLNDVLSKVF</sequence>
<dbReference type="Proteomes" id="UP000054251">
    <property type="component" value="Unassembled WGS sequence"/>
</dbReference>
<comment type="similarity">
    <text evidence="2">Belongs to the ESF2/ABP1 family.</text>
</comment>
<dbReference type="InterPro" id="IPR039119">
    <property type="entry name" value="ABT1/Esf2"/>
</dbReference>
<comment type="subcellular location">
    <subcellularLocation>
        <location evidence="1">Nucleus</location>
        <location evidence="1">Nucleolus</location>
    </subcellularLocation>
</comment>
<accession>A0A0V1Q1C1</accession>
<dbReference type="Gene3D" id="3.30.70.330">
    <property type="match status" value="1"/>
</dbReference>
<dbReference type="GeneID" id="26839004"/>
<feature type="compositionally biased region" description="Polar residues" evidence="8">
    <location>
        <begin position="38"/>
        <end position="48"/>
    </location>
</feature>
<dbReference type="SUPFAM" id="SSF54928">
    <property type="entry name" value="RNA-binding domain, RBD"/>
    <property type="match status" value="1"/>
</dbReference>
<evidence type="ECO:0000313" key="9">
    <source>
        <dbReference type="EMBL" id="KSA02259.1"/>
    </source>
</evidence>
<dbReference type="GO" id="GO:0005730">
    <property type="term" value="C:nucleolus"/>
    <property type="evidence" value="ECO:0007669"/>
    <property type="project" value="UniProtKB-SubCell"/>
</dbReference>
<dbReference type="EMBL" id="LMYN01000031">
    <property type="protein sequence ID" value="KSA02259.1"/>
    <property type="molecule type" value="Genomic_DNA"/>
</dbReference>
<feature type="region of interest" description="Disordered" evidence="8">
    <location>
        <begin position="289"/>
        <end position="337"/>
    </location>
</feature>
<feature type="region of interest" description="Disordered" evidence="8">
    <location>
        <begin position="1"/>
        <end position="67"/>
    </location>
</feature>
<dbReference type="InterPro" id="IPR034353">
    <property type="entry name" value="ABT1/ESF2_RRM"/>
</dbReference>
<keyword evidence="6" id="KW-0539">Nucleus</keyword>
<evidence type="ECO:0000256" key="3">
    <source>
        <dbReference type="ARBA" id="ARBA00013906"/>
    </source>
</evidence>
<dbReference type="InterPro" id="IPR012677">
    <property type="entry name" value="Nucleotide-bd_a/b_plait_sf"/>
</dbReference>
<reference evidence="9 10" key="1">
    <citation type="submission" date="2015-11" db="EMBL/GenBank/DDBJ databases">
        <title>The genome of Debaryomyces fabryi.</title>
        <authorList>
            <person name="Tafer H."/>
            <person name="Lopandic K."/>
        </authorList>
    </citation>
    <scope>NUCLEOTIDE SEQUENCE [LARGE SCALE GENOMIC DNA]</scope>
    <source>
        <strain evidence="9 10">CBS 789</strain>
    </source>
</reference>
<dbReference type="RefSeq" id="XP_015468361.1">
    <property type="nucleotide sequence ID" value="XM_015610825.1"/>
</dbReference>
<evidence type="ECO:0000256" key="7">
    <source>
        <dbReference type="ARBA" id="ARBA00032634"/>
    </source>
</evidence>
<keyword evidence="10" id="KW-1185">Reference proteome</keyword>
<organism evidence="9 10">
    <name type="scientific">Debaryomyces fabryi</name>
    <dbReference type="NCBI Taxonomy" id="58627"/>
    <lineage>
        <taxon>Eukaryota</taxon>
        <taxon>Fungi</taxon>
        <taxon>Dikarya</taxon>
        <taxon>Ascomycota</taxon>
        <taxon>Saccharomycotina</taxon>
        <taxon>Pichiomycetes</taxon>
        <taxon>Debaryomycetaceae</taxon>
        <taxon>Debaryomyces</taxon>
    </lineage>
</organism>
<dbReference type="AlphaFoldDB" id="A0A0V1Q1C1"/>
<evidence type="ECO:0000256" key="6">
    <source>
        <dbReference type="ARBA" id="ARBA00023242"/>
    </source>
</evidence>
<feature type="compositionally biased region" description="Acidic residues" evidence="8">
    <location>
        <begin position="50"/>
        <end position="64"/>
    </location>
</feature>
<name>A0A0V1Q1C1_9ASCO</name>
<dbReference type="OrthoDB" id="287393at2759"/>
<dbReference type="GO" id="GO:0000472">
    <property type="term" value="P:endonucleolytic cleavage to generate mature 5'-end of SSU-rRNA from (SSU-rRNA, 5.8S rRNA, LSU-rRNA)"/>
    <property type="evidence" value="ECO:0007669"/>
    <property type="project" value="TreeGrafter"/>
</dbReference>
<evidence type="ECO:0000256" key="8">
    <source>
        <dbReference type="SAM" id="MobiDB-lite"/>
    </source>
</evidence>
<keyword evidence="5" id="KW-0694">RNA-binding</keyword>
<evidence type="ECO:0000256" key="5">
    <source>
        <dbReference type="ARBA" id="ARBA00022884"/>
    </source>
</evidence>
<protein>
    <recommendedName>
        <fullName evidence="3">Pre-rRNA-processing protein ESF2</fullName>
    </recommendedName>
    <alternativeName>
        <fullName evidence="7">18S rRNA factor 2</fullName>
    </alternativeName>
    <alternativeName>
        <fullName evidence="4">Pre-rRNA-processing protein esf2</fullName>
    </alternativeName>
</protein>
<dbReference type="GO" id="GO:0000480">
    <property type="term" value="P:endonucleolytic cleavage in 5'-ETS of tricistronic rRNA transcript (SSU-rRNA, 5.8S rRNA, LSU-rRNA)"/>
    <property type="evidence" value="ECO:0007669"/>
    <property type="project" value="TreeGrafter"/>
</dbReference>